<dbReference type="KEGG" id="csr:Cspa_c17270"/>
<accession>M1MVF4</accession>
<dbReference type="AlphaFoldDB" id="M1MVF4"/>
<keyword evidence="2" id="KW-1185">Reference proteome</keyword>
<gene>
    <name evidence="1" type="ORF">Cspa_c17270</name>
</gene>
<dbReference type="EMBL" id="CP004121">
    <property type="protein sequence ID" value="AGF55497.1"/>
    <property type="molecule type" value="Genomic_DNA"/>
</dbReference>
<protein>
    <submittedName>
        <fullName evidence="1">Uncharacterized protein</fullName>
    </submittedName>
</protein>
<evidence type="ECO:0000313" key="2">
    <source>
        <dbReference type="Proteomes" id="UP000011728"/>
    </source>
</evidence>
<name>M1MVF4_9CLOT</name>
<organism evidence="1 2">
    <name type="scientific">Clostridium saccharoperbutylacetonicum N1-4(HMT)</name>
    <dbReference type="NCBI Taxonomy" id="931276"/>
    <lineage>
        <taxon>Bacteria</taxon>
        <taxon>Bacillati</taxon>
        <taxon>Bacillota</taxon>
        <taxon>Clostridia</taxon>
        <taxon>Eubacteriales</taxon>
        <taxon>Clostridiaceae</taxon>
        <taxon>Clostridium</taxon>
    </lineage>
</organism>
<dbReference type="PATRIC" id="fig|931276.5.peg.1702"/>
<reference evidence="1 2" key="1">
    <citation type="submission" date="2013-02" db="EMBL/GenBank/DDBJ databases">
        <title>Genome sequence of Clostridium saccharoperbutylacetonicum N1-4(HMT).</title>
        <authorList>
            <person name="Poehlein A."/>
            <person name="Daniel R."/>
        </authorList>
    </citation>
    <scope>NUCLEOTIDE SEQUENCE [LARGE SCALE GENOMIC DNA]</scope>
    <source>
        <strain evidence="2">N1-4(HMT)</strain>
    </source>
</reference>
<sequence>MKADIKSINGRLDRIESDIKDIKVDTGSIKVNIKETREDARSSELATAQNSFEIAQIKMRMKMA</sequence>
<evidence type="ECO:0000313" key="1">
    <source>
        <dbReference type="EMBL" id="AGF55497.1"/>
    </source>
</evidence>
<proteinExistence type="predicted"/>
<dbReference type="Proteomes" id="UP000011728">
    <property type="component" value="Chromosome"/>
</dbReference>
<dbReference type="HOGENOM" id="CLU_2859851_0_0_9"/>